<dbReference type="EMBL" id="ML208569">
    <property type="protein sequence ID" value="TFK62637.1"/>
    <property type="molecule type" value="Genomic_DNA"/>
</dbReference>
<sequence>MNLIQKDSCRRLSKFSSWFGGYRSGSIVINICVRYMLGTRVYNYVYRDISTSESAPQPDFLAISLSNPCGHPERRDHRIHMVIKVIRSTRSFISFLLLHGMRSKPLMYILCIGHPSCHMSQR</sequence>
<proteinExistence type="predicted"/>
<gene>
    <name evidence="1" type="ORF">BDN72DRAFT_382425</name>
</gene>
<evidence type="ECO:0000313" key="1">
    <source>
        <dbReference type="EMBL" id="TFK62637.1"/>
    </source>
</evidence>
<dbReference type="Proteomes" id="UP000308600">
    <property type="component" value="Unassembled WGS sequence"/>
</dbReference>
<evidence type="ECO:0000313" key="2">
    <source>
        <dbReference type="Proteomes" id="UP000308600"/>
    </source>
</evidence>
<accession>A0ACD3AAL2</accession>
<keyword evidence="2" id="KW-1185">Reference proteome</keyword>
<protein>
    <submittedName>
        <fullName evidence="1">Uncharacterized protein</fullName>
    </submittedName>
</protein>
<reference evidence="1 2" key="1">
    <citation type="journal article" date="2019" name="Nat. Ecol. Evol.">
        <title>Megaphylogeny resolves global patterns of mushroom evolution.</title>
        <authorList>
            <person name="Varga T."/>
            <person name="Krizsan K."/>
            <person name="Foldi C."/>
            <person name="Dima B."/>
            <person name="Sanchez-Garcia M."/>
            <person name="Sanchez-Ramirez S."/>
            <person name="Szollosi G.J."/>
            <person name="Szarkandi J.G."/>
            <person name="Papp V."/>
            <person name="Albert L."/>
            <person name="Andreopoulos W."/>
            <person name="Angelini C."/>
            <person name="Antonin V."/>
            <person name="Barry K.W."/>
            <person name="Bougher N.L."/>
            <person name="Buchanan P."/>
            <person name="Buyck B."/>
            <person name="Bense V."/>
            <person name="Catcheside P."/>
            <person name="Chovatia M."/>
            <person name="Cooper J."/>
            <person name="Damon W."/>
            <person name="Desjardin D."/>
            <person name="Finy P."/>
            <person name="Geml J."/>
            <person name="Haridas S."/>
            <person name="Hughes K."/>
            <person name="Justo A."/>
            <person name="Karasinski D."/>
            <person name="Kautmanova I."/>
            <person name="Kiss B."/>
            <person name="Kocsube S."/>
            <person name="Kotiranta H."/>
            <person name="LaButti K.M."/>
            <person name="Lechner B.E."/>
            <person name="Liimatainen K."/>
            <person name="Lipzen A."/>
            <person name="Lukacs Z."/>
            <person name="Mihaltcheva S."/>
            <person name="Morgado L.N."/>
            <person name="Niskanen T."/>
            <person name="Noordeloos M.E."/>
            <person name="Ohm R.A."/>
            <person name="Ortiz-Santana B."/>
            <person name="Ovrebo C."/>
            <person name="Racz N."/>
            <person name="Riley R."/>
            <person name="Savchenko A."/>
            <person name="Shiryaev A."/>
            <person name="Soop K."/>
            <person name="Spirin V."/>
            <person name="Szebenyi C."/>
            <person name="Tomsovsky M."/>
            <person name="Tulloss R.E."/>
            <person name="Uehling J."/>
            <person name="Grigoriev I.V."/>
            <person name="Vagvolgyi C."/>
            <person name="Papp T."/>
            <person name="Martin F.M."/>
            <person name="Miettinen O."/>
            <person name="Hibbett D.S."/>
            <person name="Nagy L.G."/>
        </authorList>
    </citation>
    <scope>NUCLEOTIDE SEQUENCE [LARGE SCALE GENOMIC DNA]</scope>
    <source>
        <strain evidence="1 2">NL-1719</strain>
    </source>
</reference>
<name>A0ACD3AAL2_9AGAR</name>
<organism evidence="1 2">
    <name type="scientific">Pluteus cervinus</name>
    <dbReference type="NCBI Taxonomy" id="181527"/>
    <lineage>
        <taxon>Eukaryota</taxon>
        <taxon>Fungi</taxon>
        <taxon>Dikarya</taxon>
        <taxon>Basidiomycota</taxon>
        <taxon>Agaricomycotina</taxon>
        <taxon>Agaricomycetes</taxon>
        <taxon>Agaricomycetidae</taxon>
        <taxon>Agaricales</taxon>
        <taxon>Pluteineae</taxon>
        <taxon>Pluteaceae</taxon>
        <taxon>Pluteus</taxon>
    </lineage>
</organism>